<feature type="binding site" evidence="22">
    <location>
        <position position="16"/>
    </location>
    <ligand>
        <name>ATP</name>
        <dbReference type="ChEBI" id="CHEBI:30616"/>
    </ligand>
</feature>
<keyword evidence="9 24" id="KW-0812">Transmembrane</keyword>
<sequence length="125" mass="13789">MTQPHNEFKGTKGFKRIINASGYSKDGLQAAFRHEAAFRQLVWLHGASSIAVWCADLDLAIKMILVLVSLVSLIVELFNTGIEAVVDDISLEKRELAKRAKDVGSAAQMIALFAWGILWIMALCD</sequence>
<feature type="binding site" evidence="21">
    <location>
        <position position="105"/>
    </location>
    <ligand>
        <name>substrate</name>
    </ligand>
</feature>
<keyword evidence="18" id="KW-0594">Phospholipid biosynthesis</keyword>
<evidence type="ECO:0000256" key="8">
    <source>
        <dbReference type="ARBA" id="ARBA00022679"/>
    </source>
</evidence>
<feature type="binding site" evidence="23">
    <location>
        <position position="35"/>
    </location>
    <ligand>
        <name>a divalent metal cation</name>
        <dbReference type="ChEBI" id="CHEBI:60240"/>
    </ligand>
</feature>
<dbReference type="InterPro" id="IPR000829">
    <property type="entry name" value="DAGK"/>
</dbReference>
<evidence type="ECO:0000256" key="4">
    <source>
        <dbReference type="ARBA" id="ARBA00017575"/>
    </source>
</evidence>
<organism evidence="25 26">
    <name type="scientific">Kingella kingae</name>
    <dbReference type="NCBI Taxonomy" id="504"/>
    <lineage>
        <taxon>Bacteria</taxon>
        <taxon>Pseudomonadati</taxon>
        <taxon>Pseudomonadota</taxon>
        <taxon>Betaproteobacteria</taxon>
        <taxon>Neisseriales</taxon>
        <taxon>Neisseriaceae</taxon>
        <taxon>Kingella</taxon>
    </lineage>
</organism>
<evidence type="ECO:0000313" key="26">
    <source>
        <dbReference type="Proteomes" id="UP000248598"/>
    </source>
</evidence>
<evidence type="ECO:0000256" key="17">
    <source>
        <dbReference type="ARBA" id="ARBA00023136"/>
    </source>
</evidence>
<keyword evidence="8 24" id="KW-0808">Transferase</keyword>
<dbReference type="GO" id="GO:0004143">
    <property type="term" value="F:ATP-dependent diacylglycerol kinase activity"/>
    <property type="evidence" value="ECO:0007669"/>
    <property type="project" value="UniProtKB-EC"/>
</dbReference>
<evidence type="ECO:0000256" key="15">
    <source>
        <dbReference type="ARBA" id="ARBA00022989"/>
    </source>
</evidence>
<evidence type="ECO:0000256" key="11">
    <source>
        <dbReference type="ARBA" id="ARBA00022741"/>
    </source>
</evidence>
<keyword evidence="14 23" id="KW-0460">Magnesium</keyword>
<dbReference type="GO" id="GO:0005524">
    <property type="term" value="F:ATP binding"/>
    <property type="evidence" value="ECO:0007669"/>
    <property type="project" value="UniProtKB-KW"/>
</dbReference>
<comment type="subcellular location">
    <subcellularLocation>
        <location evidence="1 24">Cell inner membrane</location>
        <topology evidence="1 24">Multi-pass membrane protein</topology>
    </subcellularLocation>
</comment>
<evidence type="ECO:0000256" key="1">
    <source>
        <dbReference type="ARBA" id="ARBA00004429"/>
    </source>
</evidence>
<evidence type="ECO:0000256" key="16">
    <source>
        <dbReference type="ARBA" id="ARBA00023098"/>
    </source>
</evidence>
<feature type="active site" description="Proton acceptor" evidence="20">
    <location>
        <position position="76"/>
    </location>
</feature>
<dbReference type="GeneID" id="93263311"/>
<evidence type="ECO:0000256" key="22">
    <source>
        <dbReference type="PIRSR" id="PIRSR600829-3"/>
    </source>
</evidence>
<comment type="cofactor">
    <cofactor evidence="23">
        <name>Mg(2+)</name>
        <dbReference type="ChEBI" id="CHEBI:18420"/>
    </cofactor>
    <text evidence="23">Mn(2+), Zn(2+), Cd(2+) and Co(2+) support activity to lesser extents.</text>
</comment>
<keyword evidence="7 24" id="KW-0997">Cell inner membrane</keyword>
<keyword evidence="15 24" id="KW-1133">Transmembrane helix</keyword>
<dbReference type="Pfam" id="PF01219">
    <property type="entry name" value="DAGK_prokar"/>
    <property type="match status" value="1"/>
</dbReference>
<keyword evidence="10 23" id="KW-0479">Metal-binding</keyword>
<evidence type="ECO:0000256" key="3">
    <source>
        <dbReference type="ARBA" id="ARBA00012133"/>
    </source>
</evidence>
<comment type="similarity">
    <text evidence="2 24">Belongs to the bacterial diacylglycerol kinase family.</text>
</comment>
<keyword evidence="5" id="KW-1003">Cell membrane</keyword>
<dbReference type="InterPro" id="IPR036945">
    <property type="entry name" value="DAGK_sf"/>
</dbReference>
<feature type="binding site" evidence="22">
    <location>
        <position position="83"/>
    </location>
    <ligand>
        <name>ATP</name>
        <dbReference type="ChEBI" id="CHEBI:30616"/>
    </ligand>
</feature>
<evidence type="ECO:0000256" key="14">
    <source>
        <dbReference type="ARBA" id="ARBA00022842"/>
    </source>
</evidence>
<comment type="function">
    <text evidence="24">Catalyzes the ATP-dependent phosphorylation of sn-l,2-diacylglycerol (DAG) to phosphatidic acid. Involved in the recycling of diacylglycerol produced as a by-product during membrane-derived oligosaccharide (MDO) biosynthesis.</text>
</comment>
<keyword evidence="11 22" id="KW-0547">Nucleotide-binding</keyword>
<keyword evidence="16 24" id="KW-0443">Lipid metabolism</keyword>
<evidence type="ECO:0000256" key="7">
    <source>
        <dbReference type="ARBA" id="ARBA00022519"/>
    </source>
</evidence>
<dbReference type="GO" id="GO:0046872">
    <property type="term" value="F:metal ion binding"/>
    <property type="evidence" value="ECO:0007669"/>
    <property type="project" value="UniProtKB-KW"/>
</dbReference>
<feature type="binding site" evidence="22">
    <location>
        <position position="35"/>
    </location>
    <ligand>
        <name>ATP</name>
        <dbReference type="ChEBI" id="CHEBI:30616"/>
    </ligand>
</feature>
<evidence type="ECO:0000256" key="19">
    <source>
        <dbReference type="ARBA" id="ARBA00023264"/>
    </source>
</evidence>
<protein>
    <recommendedName>
        <fullName evidence="4 24">Diacylglycerol kinase</fullName>
        <ecNumber evidence="3 24">2.7.1.107</ecNumber>
    </recommendedName>
</protein>
<evidence type="ECO:0000256" key="18">
    <source>
        <dbReference type="ARBA" id="ARBA00023209"/>
    </source>
</evidence>
<evidence type="ECO:0000256" key="13">
    <source>
        <dbReference type="ARBA" id="ARBA00022840"/>
    </source>
</evidence>
<evidence type="ECO:0000256" key="24">
    <source>
        <dbReference type="RuleBase" id="RU363065"/>
    </source>
</evidence>
<feature type="binding site" evidence="22">
    <location>
        <begin position="101"/>
        <end position="102"/>
    </location>
    <ligand>
        <name>ATP</name>
        <dbReference type="ChEBI" id="CHEBI:30616"/>
    </ligand>
</feature>
<evidence type="ECO:0000256" key="12">
    <source>
        <dbReference type="ARBA" id="ARBA00022777"/>
    </source>
</evidence>
<keyword evidence="17 24" id="KW-0472">Membrane</keyword>
<comment type="catalytic activity">
    <reaction evidence="24">
        <text>a 1,2-diacyl-sn-glycerol + ATP = a 1,2-diacyl-sn-glycero-3-phosphate + ADP + H(+)</text>
        <dbReference type="Rhea" id="RHEA:10272"/>
        <dbReference type="ChEBI" id="CHEBI:15378"/>
        <dbReference type="ChEBI" id="CHEBI:17815"/>
        <dbReference type="ChEBI" id="CHEBI:30616"/>
        <dbReference type="ChEBI" id="CHEBI:58608"/>
        <dbReference type="ChEBI" id="CHEBI:456216"/>
        <dbReference type="EC" id="2.7.1.107"/>
    </reaction>
</comment>
<keyword evidence="6" id="KW-0444">Lipid biosynthesis</keyword>
<feature type="binding site" evidence="21">
    <location>
        <position position="16"/>
    </location>
    <ligand>
        <name>substrate</name>
    </ligand>
</feature>
<evidence type="ECO:0000256" key="2">
    <source>
        <dbReference type="ARBA" id="ARBA00005967"/>
    </source>
</evidence>
<dbReference type="Gene3D" id="1.10.287.3610">
    <property type="match status" value="1"/>
</dbReference>
<evidence type="ECO:0000256" key="6">
    <source>
        <dbReference type="ARBA" id="ARBA00022516"/>
    </source>
</evidence>
<dbReference type="PANTHER" id="PTHR34299:SF1">
    <property type="entry name" value="DIACYLGLYCEROL KINASE"/>
    <property type="match status" value="1"/>
</dbReference>
<evidence type="ECO:0000256" key="23">
    <source>
        <dbReference type="PIRSR" id="PIRSR600829-4"/>
    </source>
</evidence>
<keyword evidence="13 22" id="KW-0067">ATP-binding</keyword>
<dbReference type="GO" id="GO:0006654">
    <property type="term" value="P:phosphatidic acid biosynthetic process"/>
    <property type="evidence" value="ECO:0007669"/>
    <property type="project" value="InterPro"/>
</dbReference>
<feature type="transmembrane region" description="Helical" evidence="24">
    <location>
        <begin position="103"/>
        <end position="122"/>
    </location>
</feature>
<feature type="transmembrane region" description="Helical" evidence="24">
    <location>
        <begin position="59"/>
        <end position="82"/>
    </location>
</feature>
<dbReference type="Proteomes" id="UP000248598">
    <property type="component" value="Chromosome 1"/>
</dbReference>
<feature type="binding site" evidence="21">
    <location>
        <position position="76"/>
    </location>
    <ligand>
        <name>substrate</name>
    </ligand>
</feature>
<evidence type="ECO:0000313" key="25">
    <source>
        <dbReference type="EMBL" id="SQH25838.1"/>
    </source>
</evidence>
<proteinExistence type="inferred from homology"/>
<accession>A0AAX2J8Z3</accession>
<name>A0AAX2J8Z3_KINKI</name>
<dbReference type="EMBL" id="LS483426">
    <property type="protein sequence ID" value="SQH25838.1"/>
    <property type="molecule type" value="Genomic_DNA"/>
</dbReference>
<evidence type="ECO:0000256" key="20">
    <source>
        <dbReference type="PIRSR" id="PIRSR600829-1"/>
    </source>
</evidence>
<keyword evidence="12 24" id="KW-0418">Kinase</keyword>
<dbReference type="AlphaFoldDB" id="A0AAX2J8Z3"/>
<feature type="binding site" evidence="22">
    <location>
        <position position="23"/>
    </location>
    <ligand>
        <name>ATP</name>
        <dbReference type="ChEBI" id="CHEBI:30616"/>
    </ligand>
</feature>
<dbReference type="PANTHER" id="PTHR34299">
    <property type="entry name" value="DIACYLGLYCEROL KINASE"/>
    <property type="match status" value="1"/>
</dbReference>
<reference evidence="25 26" key="1">
    <citation type="submission" date="2018-06" db="EMBL/GenBank/DDBJ databases">
        <authorList>
            <consortium name="Pathogen Informatics"/>
            <person name="Doyle S."/>
        </authorList>
    </citation>
    <scope>NUCLEOTIDE SEQUENCE [LARGE SCALE GENOMIC DNA]</scope>
    <source>
        <strain evidence="25 26">NCTC10529</strain>
    </source>
</reference>
<dbReference type="EC" id="2.7.1.107" evidence="3 24"/>
<evidence type="ECO:0000256" key="5">
    <source>
        <dbReference type="ARBA" id="ARBA00022475"/>
    </source>
</evidence>
<feature type="binding site" evidence="23">
    <location>
        <position position="83"/>
    </location>
    <ligand>
        <name>a divalent metal cation</name>
        <dbReference type="ChEBI" id="CHEBI:60240"/>
    </ligand>
</feature>
<dbReference type="GO" id="GO:0005886">
    <property type="term" value="C:plasma membrane"/>
    <property type="evidence" value="ECO:0007669"/>
    <property type="project" value="UniProtKB-SubCell"/>
</dbReference>
<dbReference type="InterPro" id="IPR033718">
    <property type="entry name" value="DAGK_prok"/>
</dbReference>
<evidence type="ECO:0000256" key="10">
    <source>
        <dbReference type="ARBA" id="ARBA00022723"/>
    </source>
</evidence>
<comment type="caution">
    <text evidence="24">Lacks conserved residue(s) required for the propagation of feature annotation.</text>
</comment>
<dbReference type="RefSeq" id="WP_003787555.1">
    <property type="nucleotide sequence ID" value="NZ_CP091518.1"/>
</dbReference>
<gene>
    <name evidence="25" type="primary">dgkA</name>
    <name evidence="25" type="ORF">NCTC10529_02052</name>
</gene>
<keyword evidence="19 24" id="KW-1208">Phospholipid metabolism</keyword>
<evidence type="ECO:0000256" key="21">
    <source>
        <dbReference type="PIRSR" id="PIRSR600829-2"/>
    </source>
</evidence>
<evidence type="ECO:0000256" key="9">
    <source>
        <dbReference type="ARBA" id="ARBA00022692"/>
    </source>
</evidence>
<dbReference type="CDD" id="cd14264">
    <property type="entry name" value="DAGK_IM"/>
    <property type="match status" value="1"/>
</dbReference>